<dbReference type="InterPro" id="IPR039249">
    <property type="entry name" value="GPATCH11"/>
</dbReference>
<protein>
    <recommendedName>
        <fullName evidence="3">G-patch domain-containing protein</fullName>
    </recommendedName>
</protein>
<dbReference type="EMBL" id="JAEPQZ010000019">
    <property type="protein sequence ID" value="KAG2171757.1"/>
    <property type="molecule type" value="Genomic_DNA"/>
</dbReference>
<dbReference type="InterPro" id="IPR025239">
    <property type="entry name" value="DUF4187"/>
</dbReference>
<feature type="compositionally biased region" description="Basic and acidic residues" evidence="2">
    <location>
        <begin position="108"/>
        <end position="133"/>
    </location>
</feature>
<feature type="coiled-coil region" evidence="1">
    <location>
        <begin position="212"/>
        <end position="242"/>
    </location>
</feature>
<reference evidence="4" key="1">
    <citation type="submission" date="2020-12" db="EMBL/GenBank/DDBJ databases">
        <title>Metabolic potential, ecology and presence of endohyphal bacteria is reflected in genomic diversity of Mucoromycotina.</title>
        <authorList>
            <person name="Muszewska A."/>
            <person name="Okrasinska A."/>
            <person name="Steczkiewicz K."/>
            <person name="Drgas O."/>
            <person name="Orlowska M."/>
            <person name="Perlinska-Lenart U."/>
            <person name="Aleksandrzak-Piekarczyk T."/>
            <person name="Szatraj K."/>
            <person name="Zielenkiewicz U."/>
            <person name="Pilsyk S."/>
            <person name="Malc E."/>
            <person name="Mieczkowski P."/>
            <person name="Kruszewska J.S."/>
            <person name="Biernat P."/>
            <person name="Pawlowska J."/>
        </authorList>
    </citation>
    <scope>NUCLEOTIDE SEQUENCE</scope>
    <source>
        <strain evidence="4">WA0000067209</strain>
    </source>
</reference>
<dbReference type="Pfam" id="PF01585">
    <property type="entry name" value="G-patch"/>
    <property type="match status" value="1"/>
</dbReference>
<evidence type="ECO:0000313" key="4">
    <source>
        <dbReference type="EMBL" id="KAG2171757.1"/>
    </source>
</evidence>
<evidence type="ECO:0000259" key="3">
    <source>
        <dbReference type="PROSITE" id="PS50174"/>
    </source>
</evidence>
<keyword evidence="1" id="KW-0175">Coiled coil</keyword>
<feature type="domain" description="G-patch" evidence="3">
    <location>
        <begin position="65"/>
        <end position="110"/>
    </location>
</feature>
<dbReference type="InterPro" id="IPR000467">
    <property type="entry name" value="G_patch_dom"/>
</dbReference>
<organism evidence="4 5">
    <name type="scientific">Mortierella isabellina</name>
    <name type="common">Filamentous fungus</name>
    <name type="synonym">Umbelopsis isabellina</name>
    <dbReference type="NCBI Taxonomy" id="91625"/>
    <lineage>
        <taxon>Eukaryota</taxon>
        <taxon>Fungi</taxon>
        <taxon>Fungi incertae sedis</taxon>
        <taxon>Mucoromycota</taxon>
        <taxon>Mucoromycotina</taxon>
        <taxon>Umbelopsidomycetes</taxon>
        <taxon>Umbelopsidales</taxon>
        <taxon>Umbelopsidaceae</taxon>
        <taxon>Umbelopsis</taxon>
    </lineage>
</organism>
<name>A0A8H7U8B4_MORIS</name>
<dbReference type="OrthoDB" id="786951at2759"/>
<proteinExistence type="predicted"/>
<dbReference type="PANTHER" id="PTHR21032">
    <property type="entry name" value="G PATCH DOMAIN-CONTAINING PROTEIN 11"/>
    <property type="match status" value="1"/>
</dbReference>
<dbReference type="PROSITE" id="PS50174">
    <property type="entry name" value="G_PATCH"/>
    <property type="match status" value="1"/>
</dbReference>
<evidence type="ECO:0000256" key="1">
    <source>
        <dbReference type="SAM" id="Coils"/>
    </source>
</evidence>
<keyword evidence="5" id="KW-1185">Reference proteome</keyword>
<dbReference type="AlphaFoldDB" id="A0A8H7U8B4"/>
<evidence type="ECO:0000313" key="5">
    <source>
        <dbReference type="Proteomes" id="UP000654370"/>
    </source>
</evidence>
<dbReference type="Pfam" id="PF13821">
    <property type="entry name" value="DUF4187"/>
    <property type="match status" value="1"/>
</dbReference>
<dbReference type="GO" id="GO:0000776">
    <property type="term" value="C:kinetochore"/>
    <property type="evidence" value="ECO:0007669"/>
    <property type="project" value="TreeGrafter"/>
</dbReference>
<feature type="region of interest" description="Disordered" evidence="2">
    <location>
        <begin position="101"/>
        <end position="133"/>
    </location>
</feature>
<sequence length="286" mass="33201">MASDGEEDDYMSLKFLEEPEEKKELSYIEKRKKALREQEKKAYIKPRRVLEEEARQEGLQKELDEKNKGMKMLMKMGFKQGMTLGKEAGIAKPIDVEIKSGRGGIGRDTLEKRKREEELEQELAKKPKMDPEEYREQLSARKREAQLQRFIIAAAKICEKLDKDNAIEFNILWLLNPANLPSIAQEDDEETNHPSTSEPIARDEGTTTLENIVNSEVENVETETKLELTEEQKEELAELQEQSLTDQLERVVSYLRQTYFYCFWCGAKYEDEEDLKACPGPSEDDH</sequence>
<dbReference type="Proteomes" id="UP000654370">
    <property type="component" value="Unassembled WGS sequence"/>
</dbReference>
<dbReference type="PANTHER" id="PTHR21032:SF0">
    <property type="entry name" value="G PATCH DOMAIN-CONTAINING PROTEIN 11"/>
    <property type="match status" value="1"/>
</dbReference>
<dbReference type="GO" id="GO:0003676">
    <property type="term" value="F:nucleic acid binding"/>
    <property type="evidence" value="ECO:0007669"/>
    <property type="project" value="InterPro"/>
</dbReference>
<dbReference type="SMART" id="SM01173">
    <property type="entry name" value="DUF4187"/>
    <property type="match status" value="1"/>
</dbReference>
<feature type="region of interest" description="Disordered" evidence="2">
    <location>
        <begin position="185"/>
        <end position="204"/>
    </location>
</feature>
<dbReference type="SMART" id="SM00443">
    <property type="entry name" value="G_patch"/>
    <property type="match status" value="1"/>
</dbReference>
<gene>
    <name evidence="4" type="ORF">INT43_008137</name>
</gene>
<accession>A0A8H7U8B4</accession>
<evidence type="ECO:0000256" key="2">
    <source>
        <dbReference type="SAM" id="MobiDB-lite"/>
    </source>
</evidence>
<comment type="caution">
    <text evidence="4">The sequence shown here is derived from an EMBL/GenBank/DDBJ whole genome shotgun (WGS) entry which is preliminary data.</text>
</comment>